<keyword evidence="2" id="KW-0812">Transmembrane</keyword>
<sequence length="457" mass="51167">MEDVYTIKVKTKPDTRNLYPSERRYSASTVSGLAWVHIALAATSFLLACLALVSPGAEIVAENTANNSQKVTDSVNGLIQNENATLFENNGTQTNSNNSNYVLSYLNKTTVFNGQNGDNNYFLVIAPTLIAIFGLAAGIASILASVKWYIDHNITWLFIMSCLSTVVSLTSFIMIAVWFITTSEGDITDFYKDKVPFKDYLVVKHSDVLLKNESHMVIALNPVTDSEESPNMFTKGVLSINILIAAFLELLWSILSVKISYKGMKNTYKEETERRGNCISVVTKIKGNDTKKYPRSSKILPPKPDLIEHYPSKKIKRIFLAQSDNGFYLKNQPNKAKPNTETSSEFYKERMMNFLNRCASLEGVSNPEFSPSVNSDTLNPIPEGISVETPVQEHQQPDVKGRTTPVSWGDTPEHTIYNQNTITREQFVIIHRSCGAWCHLSKIQATLKHTLFSSYKN</sequence>
<feature type="transmembrane region" description="Helical" evidence="2">
    <location>
        <begin position="121"/>
        <end position="144"/>
    </location>
</feature>
<dbReference type="OrthoDB" id="6500128at2759"/>
<organism evidence="3 4">
    <name type="scientific">Arctia plantaginis</name>
    <name type="common">Wood tiger moth</name>
    <name type="synonym">Phalaena plantaginis</name>
    <dbReference type="NCBI Taxonomy" id="874455"/>
    <lineage>
        <taxon>Eukaryota</taxon>
        <taxon>Metazoa</taxon>
        <taxon>Ecdysozoa</taxon>
        <taxon>Arthropoda</taxon>
        <taxon>Hexapoda</taxon>
        <taxon>Insecta</taxon>
        <taxon>Pterygota</taxon>
        <taxon>Neoptera</taxon>
        <taxon>Endopterygota</taxon>
        <taxon>Lepidoptera</taxon>
        <taxon>Glossata</taxon>
        <taxon>Ditrysia</taxon>
        <taxon>Noctuoidea</taxon>
        <taxon>Erebidae</taxon>
        <taxon>Arctiinae</taxon>
        <taxon>Arctia</taxon>
    </lineage>
</organism>
<dbReference type="EMBL" id="CADEBD010001048">
    <property type="protein sequence ID" value="CAB3262134.1"/>
    <property type="molecule type" value="Genomic_DNA"/>
</dbReference>
<evidence type="ECO:0000256" key="2">
    <source>
        <dbReference type="SAM" id="Phobius"/>
    </source>
</evidence>
<comment type="caution">
    <text evidence="3">The sequence shown here is derived from an EMBL/GenBank/DDBJ whole genome shotgun (WGS) entry which is preliminary data.</text>
</comment>
<feature type="transmembrane region" description="Helical" evidence="2">
    <location>
        <begin position="33"/>
        <end position="53"/>
    </location>
</feature>
<keyword evidence="2" id="KW-1133">Transmembrane helix</keyword>
<accession>A0A8S1BXF6</accession>
<name>A0A8S1BXF6_ARCPL</name>
<feature type="transmembrane region" description="Helical" evidence="2">
    <location>
        <begin position="156"/>
        <end position="180"/>
    </location>
</feature>
<feature type="transmembrane region" description="Helical" evidence="2">
    <location>
        <begin position="236"/>
        <end position="255"/>
    </location>
</feature>
<evidence type="ECO:0000313" key="4">
    <source>
        <dbReference type="Proteomes" id="UP000494256"/>
    </source>
</evidence>
<reference evidence="3 4" key="1">
    <citation type="submission" date="2020-04" db="EMBL/GenBank/DDBJ databases">
        <authorList>
            <person name="Wallbank WR R."/>
            <person name="Pardo Diaz C."/>
            <person name="Kozak K."/>
            <person name="Martin S."/>
            <person name="Jiggins C."/>
            <person name="Moest M."/>
            <person name="Warren A I."/>
            <person name="Byers J.R.P. K."/>
            <person name="Montejo-Kovacevich G."/>
            <person name="Yen C E."/>
        </authorList>
    </citation>
    <scope>NUCLEOTIDE SEQUENCE [LARGE SCALE GENOMIC DNA]</scope>
</reference>
<proteinExistence type="predicted"/>
<protein>
    <submittedName>
        <fullName evidence="3">Uncharacterized protein</fullName>
    </submittedName>
</protein>
<evidence type="ECO:0000256" key="1">
    <source>
        <dbReference type="SAM" id="MobiDB-lite"/>
    </source>
</evidence>
<evidence type="ECO:0000313" key="3">
    <source>
        <dbReference type="EMBL" id="CAB3262134.1"/>
    </source>
</evidence>
<gene>
    <name evidence="3" type="ORF">APLA_LOCUS17594</name>
</gene>
<dbReference type="AlphaFoldDB" id="A0A8S1BXF6"/>
<dbReference type="Proteomes" id="UP000494256">
    <property type="component" value="Unassembled WGS sequence"/>
</dbReference>
<feature type="region of interest" description="Disordered" evidence="1">
    <location>
        <begin position="390"/>
        <end position="412"/>
    </location>
</feature>
<keyword evidence="2" id="KW-0472">Membrane</keyword>